<keyword evidence="2" id="KW-1185">Reference proteome</keyword>
<dbReference type="PROSITE" id="PS51257">
    <property type="entry name" value="PROKAR_LIPOPROTEIN"/>
    <property type="match status" value="1"/>
</dbReference>
<accession>A0A1G9R3B2</accession>
<dbReference type="STRING" id="1075417.SAMN05421823_11118"/>
<dbReference type="AlphaFoldDB" id="A0A1G9R3B2"/>
<sequence length="138" mass="16097">MRHNKLIAFTLWGFITLLLLTGCDPSHDLRLENRTNEQIEVIYAPHTNDIEELPNRKISRINVNGRATYRLVLKSSEMIKIGFVSARYIPKPSDVHLDYLELRLTNDTLMFSGKNAIFSAIQEVENLDWRLIIRKEFP</sequence>
<proteinExistence type="predicted"/>
<reference evidence="1 2" key="1">
    <citation type="submission" date="2016-10" db="EMBL/GenBank/DDBJ databases">
        <authorList>
            <person name="de Groot N.N."/>
        </authorList>
    </citation>
    <scope>NUCLEOTIDE SEQUENCE [LARGE SCALE GENOMIC DNA]</scope>
    <source>
        <strain evidence="1 2">DSM 25186</strain>
    </source>
</reference>
<evidence type="ECO:0000313" key="1">
    <source>
        <dbReference type="EMBL" id="SDM17744.1"/>
    </source>
</evidence>
<organism evidence="1 2">
    <name type="scientific">Catalinimonas alkaloidigena</name>
    <dbReference type="NCBI Taxonomy" id="1075417"/>
    <lineage>
        <taxon>Bacteria</taxon>
        <taxon>Pseudomonadati</taxon>
        <taxon>Bacteroidota</taxon>
        <taxon>Cytophagia</taxon>
        <taxon>Cytophagales</taxon>
        <taxon>Catalimonadaceae</taxon>
        <taxon>Catalinimonas</taxon>
    </lineage>
</organism>
<dbReference type="Proteomes" id="UP000198510">
    <property type="component" value="Unassembled WGS sequence"/>
</dbReference>
<protein>
    <recommendedName>
        <fullName evidence="3">Lipoprotein</fullName>
    </recommendedName>
</protein>
<dbReference type="EMBL" id="FNFO01000011">
    <property type="protein sequence ID" value="SDM17744.1"/>
    <property type="molecule type" value="Genomic_DNA"/>
</dbReference>
<name>A0A1G9R3B2_9BACT</name>
<gene>
    <name evidence="1" type="ORF">SAMN05421823_11118</name>
</gene>
<evidence type="ECO:0000313" key="2">
    <source>
        <dbReference type="Proteomes" id="UP000198510"/>
    </source>
</evidence>
<evidence type="ECO:0008006" key="3">
    <source>
        <dbReference type="Google" id="ProtNLM"/>
    </source>
</evidence>
<dbReference type="RefSeq" id="WP_089686489.1">
    <property type="nucleotide sequence ID" value="NZ_FNFO01000011.1"/>
</dbReference>
<dbReference type="OrthoDB" id="1494996at2"/>